<accession>A0A927U9S5</accession>
<dbReference type="AlphaFoldDB" id="A0A927U9S5"/>
<proteinExistence type="predicted"/>
<gene>
    <name evidence="1" type="ORF">E7272_03625</name>
</gene>
<name>A0A927U9S5_9FIRM</name>
<protein>
    <submittedName>
        <fullName evidence="1">Uncharacterized protein</fullName>
    </submittedName>
</protein>
<reference evidence="1" key="1">
    <citation type="submission" date="2019-04" db="EMBL/GenBank/DDBJ databases">
        <title>Evolution of Biomass-Degrading Anaerobic Consortia Revealed by Metagenomics.</title>
        <authorList>
            <person name="Peng X."/>
        </authorList>
    </citation>
    <scope>NUCLEOTIDE SEQUENCE</scope>
    <source>
        <strain evidence="1">SIG311</strain>
    </source>
</reference>
<evidence type="ECO:0000313" key="1">
    <source>
        <dbReference type="EMBL" id="MBE5918913.1"/>
    </source>
</evidence>
<sequence>MKDTKERRHEIKKVLLNNLVLTEDKKLAPGPDIRVTLWGIGDGAGETFFFGVKKKVYEMISDYSNNTQAIYRAAEQMKDVGRMLSLETVDSGACVLVRHIFFRPVVLVLEENALEDTPEENIDNNGENKELILSAYCGRAILSGVSMRHAINQVEKIFGGKIKRYIATKEME</sequence>
<dbReference type="EMBL" id="SVER01000007">
    <property type="protein sequence ID" value="MBE5918913.1"/>
    <property type="molecule type" value="Genomic_DNA"/>
</dbReference>
<organism evidence="1 2">
    <name type="scientific">Pseudobutyrivibrio ruminis</name>
    <dbReference type="NCBI Taxonomy" id="46206"/>
    <lineage>
        <taxon>Bacteria</taxon>
        <taxon>Bacillati</taxon>
        <taxon>Bacillota</taxon>
        <taxon>Clostridia</taxon>
        <taxon>Lachnospirales</taxon>
        <taxon>Lachnospiraceae</taxon>
        <taxon>Pseudobutyrivibrio</taxon>
    </lineage>
</organism>
<comment type="caution">
    <text evidence="1">The sequence shown here is derived from an EMBL/GenBank/DDBJ whole genome shotgun (WGS) entry which is preliminary data.</text>
</comment>
<evidence type="ECO:0000313" key="2">
    <source>
        <dbReference type="Proteomes" id="UP000766246"/>
    </source>
</evidence>
<dbReference type="Proteomes" id="UP000766246">
    <property type="component" value="Unassembled WGS sequence"/>
</dbReference>